<dbReference type="EMBL" id="JACXVP010000012">
    <property type="protein sequence ID" value="KAG5571227.1"/>
    <property type="molecule type" value="Genomic_DNA"/>
</dbReference>
<comment type="caution">
    <text evidence="1">The sequence shown here is derived from an EMBL/GenBank/DDBJ whole genome shotgun (WGS) entry which is preliminary data.</text>
</comment>
<keyword evidence="2" id="KW-1185">Reference proteome</keyword>
<name>A0A9J5W6I3_SOLCO</name>
<organism evidence="1 2">
    <name type="scientific">Solanum commersonii</name>
    <name type="common">Commerson's wild potato</name>
    <name type="synonym">Commerson's nightshade</name>
    <dbReference type="NCBI Taxonomy" id="4109"/>
    <lineage>
        <taxon>Eukaryota</taxon>
        <taxon>Viridiplantae</taxon>
        <taxon>Streptophyta</taxon>
        <taxon>Embryophyta</taxon>
        <taxon>Tracheophyta</taxon>
        <taxon>Spermatophyta</taxon>
        <taxon>Magnoliopsida</taxon>
        <taxon>eudicotyledons</taxon>
        <taxon>Gunneridae</taxon>
        <taxon>Pentapetalae</taxon>
        <taxon>asterids</taxon>
        <taxon>lamiids</taxon>
        <taxon>Solanales</taxon>
        <taxon>Solanaceae</taxon>
        <taxon>Solanoideae</taxon>
        <taxon>Solaneae</taxon>
        <taxon>Solanum</taxon>
    </lineage>
</organism>
<reference evidence="1 2" key="1">
    <citation type="submission" date="2020-09" db="EMBL/GenBank/DDBJ databases">
        <title>De no assembly of potato wild relative species, Solanum commersonii.</title>
        <authorList>
            <person name="Cho K."/>
        </authorList>
    </citation>
    <scope>NUCLEOTIDE SEQUENCE [LARGE SCALE GENOMIC DNA]</scope>
    <source>
        <strain evidence="1">LZ3.2</strain>
        <tissue evidence="1">Leaf</tissue>
    </source>
</reference>
<protein>
    <submittedName>
        <fullName evidence="1">Uncharacterized protein</fullName>
    </submittedName>
</protein>
<evidence type="ECO:0000313" key="2">
    <source>
        <dbReference type="Proteomes" id="UP000824120"/>
    </source>
</evidence>
<dbReference type="AlphaFoldDB" id="A0A9J5W6I3"/>
<accession>A0A9J5W6I3</accession>
<dbReference type="Proteomes" id="UP000824120">
    <property type="component" value="Chromosome 12"/>
</dbReference>
<gene>
    <name evidence="1" type="ORF">H5410_060993</name>
</gene>
<sequence length="256" mass="28793">MVLLRETDWRCADTLEQKAISRPIGDSPTGLGDLQAFISSFFSAALFLLANKTQIWQSKKDVSNSATQDSTMNVHNKTQLTHATINCILKDSSCDTLLSKILKLTILALNASSSSTKLTQDKKGLFKACNGAEFKVSRDRRYARRSTFWSISSLSCFSLHSLCVLSCWAILYCFVELICDAPTGLFHRQLDLFLQGSAHWNKRQSPGLSATRQLGLMIFRPSFLHSFRLPCSFFPSSVYALPQTLNTLNLRIFIRY</sequence>
<proteinExistence type="predicted"/>
<evidence type="ECO:0000313" key="1">
    <source>
        <dbReference type="EMBL" id="KAG5571227.1"/>
    </source>
</evidence>